<evidence type="ECO:0000313" key="2">
    <source>
        <dbReference type="Proteomes" id="UP000790377"/>
    </source>
</evidence>
<dbReference type="EMBL" id="MU267811">
    <property type="protein sequence ID" value="KAH7908592.1"/>
    <property type="molecule type" value="Genomic_DNA"/>
</dbReference>
<feature type="non-terminal residue" evidence="1">
    <location>
        <position position="1"/>
    </location>
</feature>
<dbReference type="Proteomes" id="UP000790377">
    <property type="component" value="Unassembled WGS sequence"/>
</dbReference>
<keyword evidence="2" id="KW-1185">Reference proteome</keyword>
<organism evidence="1 2">
    <name type="scientific">Hygrophoropsis aurantiaca</name>
    <dbReference type="NCBI Taxonomy" id="72124"/>
    <lineage>
        <taxon>Eukaryota</taxon>
        <taxon>Fungi</taxon>
        <taxon>Dikarya</taxon>
        <taxon>Basidiomycota</taxon>
        <taxon>Agaricomycotina</taxon>
        <taxon>Agaricomycetes</taxon>
        <taxon>Agaricomycetidae</taxon>
        <taxon>Boletales</taxon>
        <taxon>Coniophorineae</taxon>
        <taxon>Hygrophoropsidaceae</taxon>
        <taxon>Hygrophoropsis</taxon>
    </lineage>
</organism>
<sequence>KLRGSDRDAPDVRISKSLSWLLRHGAKTAGLQLRADGYAKISDVLANPLFKDVTFVKIQELVSKDLKKRYSLILEPQIPDAPYPSDIWWIRANQGHSIKDVKLDLKPILSASEIPMAIHGTTRKAWESISTQGLSKMNRNHIHLARGIARDSVISGMHSSSQILIFIDVQKALDAGTTFFLSENGVILTEGDAAGFLAPIFFRRVENANRSPVPGWEGIASDAITTTTT</sequence>
<protein>
    <submittedName>
        <fullName evidence="1">Phosphotransferase KptA/Tpt1</fullName>
    </submittedName>
</protein>
<evidence type="ECO:0000313" key="1">
    <source>
        <dbReference type="EMBL" id="KAH7908592.1"/>
    </source>
</evidence>
<feature type="non-terminal residue" evidence="1">
    <location>
        <position position="229"/>
    </location>
</feature>
<name>A0ACB8A5U4_9AGAM</name>
<comment type="caution">
    <text evidence="1">The sequence shown here is derived from an EMBL/GenBank/DDBJ whole genome shotgun (WGS) entry which is preliminary data.</text>
</comment>
<reference evidence="1" key="1">
    <citation type="journal article" date="2021" name="New Phytol.">
        <title>Evolutionary innovations through gain and loss of genes in the ectomycorrhizal Boletales.</title>
        <authorList>
            <person name="Wu G."/>
            <person name="Miyauchi S."/>
            <person name="Morin E."/>
            <person name="Kuo A."/>
            <person name="Drula E."/>
            <person name="Varga T."/>
            <person name="Kohler A."/>
            <person name="Feng B."/>
            <person name="Cao Y."/>
            <person name="Lipzen A."/>
            <person name="Daum C."/>
            <person name="Hundley H."/>
            <person name="Pangilinan J."/>
            <person name="Johnson J."/>
            <person name="Barry K."/>
            <person name="LaButti K."/>
            <person name="Ng V."/>
            <person name="Ahrendt S."/>
            <person name="Min B."/>
            <person name="Choi I.G."/>
            <person name="Park H."/>
            <person name="Plett J.M."/>
            <person name="Magnuson J."/>
            <person name="Spatafora J.W."/>
            <person name="Nagy L.G."/>
            <person name="Henrissat B."/>
            <person name="Grigoriev I.V."/>
            <person name="Yang Z.L."/>
            <person name="Xu J."/>
            <person name="Martin F.M."/>
        </authorList>
    </citation>
    <scope>NUCLEOTIDE SEQUENCE</scope>
    <source>
        <strain evidence="1">ATCC 28755</strain>
    </source>
</reference>
<gene>
    <name evidence="1" type="ORF">BJ138DRAFT_972838</name>
</gene>
<proteinExistence type="predicted"/>
<accession>A0ACB8A5U4</accession>